<dbReference type="GO" id="GO:0004497">
    <property type="term" value="F:monooxygenase activity"/>
    <property type="evidence" value="ECO:0007669"/>
    <property type="project" value="UniProtKB-KW"/>
</dbReference>
<keyword evidence="3 4" id="KW-0349">Heme</keyword>
<gene>
    <name evidence="5" type="ORF">J5N97_019383</name>
</gene>
<keyword evidence="2 3" id="KW-0408">Iron</keyword>
<reference evidence="5" key="1">
    <citation type="submission" date="2021-03" db="EMBL/GenBank/DDBJ databases">
        <authorList>
            <person name="Li Z."/>
            <person name="Yang C."/>
        </authorList>
    </citation>
    <scope>NUCLEOTIDE SEQUENCE</scope>
    <source>
        <strain evidence="5">Dzin_1.0</strain>
        <tissue evidence="5">Leaf</tissue>
    </source>
</reference>
<dbReference type="InterPro" id="IPR036396">
    <property type="entry name" value="Cyt_P450_sf"/>
</dbReference>
<dbReference type="CDD" id="cd11043">
    <property type="entry name" value="CYP90-like"/>
    <property type="match status" value="1"/>
</dbReference>
<protein>
    <recommendedName>
        <fullName evidence="7">Cytochrome P450</fullName>
    </recommendedName>
</protein>
<feature type="binding site" description="axial binding residue" evidence="3">
    <location>
        <position position="394"/>
    </location>
    <ligand>
        <name>heme</name>
        <dbReference type="ChEBI" id="CHEBI:30413"/>
    </ligand>
    <ligandPart>
        <name>Fe</name>
        <dbReference type="ChEBI" id="CHEBI:18248"/>
    </ligandPart>
</feature>
<dbReference type="GO" id="GO:0010268">
    <property type="term" value="P:brassinosteroid homeostasis"/>
    <property type="evidence" value="ECO:0007669"/>
    <property type="project" value="TreeGrafter"/>
</dbReference>
<keyword evidence="6" id="KW-1185">Reference proteome</keyword>
<dbReference type="OrthoDB" id="2789670at2759"/>
<dbReference type="PRINTS" id="PR00463">
    <property type="entry name" value="EP450I"/>
</dbReference>
<dbReference type="GO" id="GO:0016125">
    <property type="term" value="P:sterol metabolic process"/>
    <property type="evidence" value="ECO:0007669"/>
    <property type="project" value="TreeGrafter"/>
</dbReference>
<organism evidence="5 6">
    <name type="scientific">Dioscorea zingiberensis</name>
    <dbReference type="NCBI Taxonomy" id="325984"/>
    <lineage>
        <taxon>Eukaryota</taxon>
        <taxon>Viridiplantae</taxon>
        <taxon>Streptophyta</taxon>
        <taxon>Embryophyta</taxon>
        <taxon>Tracheophyta</taxon>
        <taxon>Spermatophyta</taxon>
        <taxon>Magnoliopsida</taxon>
        <taxon>Liliopsida</taxon>
        <taxon>Dioscoreales</taxon>
        <taxon>Dioscoreaceae</taxon>
        <taxon>Dioscorea</taxon>
    </lineage>
</organism>
<keyword evidence="4" id="KW-0560">Oxidoreductase</keyword>
<evidence type="ECO:0000313" key="5">
    <source>
        <dbReference type="EMBL" id="KAJ0971424.1"/>
    </source>
</evidence>
<dbReference type="PANTHER" id="PTHR24286">
    <property type="entry name" value="CYTOCHROME P450 26"/>
    <property type="match status" value="1"/>
</dbReference>
<dbReference type="PRINTS" id="PR00385">
    <property type="entry name" value="P450"/>
</dbReference>
<dbReference type="EMBL" id="JAGGNH010000005">
    <property type="protein sequence ID" value="KAJ0971424.1"/>
    <property type="molecule type" value="Genomic_DNA"/>
</dbReference>
<dbReference type="GO" id="GO:0020037">
    <property type="term" value="F:heme binding"/>
    <property type="evidence" value="ECO:0007669"/>
    <property type="project" value="InterPro"/>
</dbReference>
<accession>A0A9D5CEI0</accession>
<keyword evidence="4" id="KW-0503">Monooxygenase</keyword>
<dbReference type="Pfam" id="PF00067">
    <property type="entry name" value="p450"/>
    <property type="match status" value="1"/>
</dbReference>
<proteinExistence type="inferred from homology"/>
<dbReference type="InterPro" id="IPR017972">
    <property type="entry name" value="Cyt_P450_CS"/>
</dbReference>
<dbReference type="AlphaFoldDB" id="A0A9D5CEI0"/>
<keyword evidence="1 3" id="KW-0479">Metal-binding</keyword>
<dbReference type="Proteomes" id="UP001085076">
    <property type="component" value="Miscellaneous, Linkage group lg05"/>
</dbReference>
<dbReference type="GO" id="GO:0016705">
    <property type="term" value="F:oxidoreductase activity, acting on paired donors, with incorporation or reduction of molecular oxygen"/>
    <property type="evidence" value="ECO:0007669"/>
    <property type="project" value="InterPro"/>
</dbReference>
<dbReference type="InterPro" id="IPR002401">
    <property type="entry name" value="Cyt_P450_E_grp-I"/>
</dbReference>
<dbReference type="Gene3D" id="1.10.630.10">
    <property type="entry name" value="Cytochrome P450"/>
    <property type="match status" value="1"/>
</dbReference>
<dbReference type="GO" id="GO:0005506">
    <property type="term" value="F:iron ion binding"/>
    <property type="evidence" value="ECO:0007669"/>
    <property type="project" value="InterPro"/>
</dbReference>
<comment type="caution">
    <text evidence="5">The sequence shown here is derived from an EMBL/GenBank/DDBJ whole genome shotgun (WGS) entry which is preliminary data.</text>
</comment>
<dbReference type="SUPFAM" id="SSF48264">
    <property type="entry name" value="Cytochrome P450"/>
    <property type="match status" value="1"/>
</dbReference>
<dbReference type="InterPro" id="IPR001128">
    <property type="entry name" value="Cyt_P450"/>
</dbReference>
<comment type="cofactor">
    <cofactor evidence="3">
        <name>heme</name>
        <dbReference type="ChEBI" id="CHEBI:30413"/>
    </cofactor>
</comment>
<reference evidence="5" key="2">
    <citation type="journal article" date="2022" name="Hortic Res">
        <title>The genome of Dioscorea zingiberensis sheds light on the biosynthesis, origin and evolution of the medicinally important diosgenin saponins.</title>
        <authorList>
            <person name="Li Y."/>
            <person name="Tan C."/>
            <person name="Li Z."/>
            <person name="Guo J."/>
            <person name="Li S."/>
            <person name="Chen X."/>
            <person name="Wang C."/>
            <person name="Dai X."/>
            <person name="Yang H."/>
            <person name="Song W."/>
            <person name="Hou L."/>
            <person name="Xu J."/>
            <person name="Tong Z."/>
            <person name="Xu A."/>
            <person name="Yuan X."/>
            <person name="Wang W."/>
            <person name="Yang Q."/>
            <person name="Chen L."/>
            <person name="Sun Z."/>
            <person name="Wang K."/>
            <person name="Pan B."/>
            <person name="Chen J."/>
            <person name="Bao Y."/>
            <person name="Liu F."/>
            <person name="Qi X."/>
            <person name="Gang D.R."/>
            <person name="Wen J."/>
            <person name="Li J."/>
        </authorList>
    </citation>
    <scope>NUCLEOTIDE SEQUENCE</scope>
    <source>
        <strain evidence="5">Dzin_1.0</strain>
    </source>
</reference>
<evidence type="ECO:0000313" key="6">
    <source>
        <dbReference type="Proteomes" id="UP001085076"/>
    </source>
</evidence>
<name>A0A9D5CEI0_9LILI</name>
<evidence type="ECO:0008006" key="7">
    <source>
        <dbReference type="Google" id="ProtNLM"/>
    </source>
</evidence>
<dbReference type="GO" id="GO:0016132">
    <property type="term" value="P:brassinosteroid biosynthetic process"/>
    <property type="evidence" value="ECO:0007669"/>
    <property type="project" value="TreeGrafter"/>
</dbReference>
<dbReference type="PROSITE" id="PS00086">
    <property type="entry name" value="CYTOCHROME_P450"/>
    <property type="match status" value="1"/>
</dbReference>
<evidence type="ECO:0000256" key="2">
    <source>
        <dbReference type="ARBA" id="ARBA00023004"/>
    </source>
</evidence>
<evidence type="ECO:0000256" key="4">
    <source>
        <dbReference type="RuleBase" id="RU000461"/>
    </source>
</evidence>
<dbReference type="PANTHER" id="PTHR24286:SF189">
    <property type="entry name" value="CYTOCHROME P450, FAMILY 722, SUBFAMILY A, POLYPEPTIDE 1"/>
    <property type="match status" value="1"/>
</dbReference>
<evidence type="ECO:0000256" key="3">
    <source>
        <dbReference type="PIRSR" id="PIRSR602401-1"/>
    </source>
</evidence>
<sequence length="458" mass="52059">MKFFKFFVSKNTAMVNPPPGSFGLPFIGETPAFITANSSNKGLYEFVKTRHLKYGSCFKTSIFGGTHVFISSTEAAKLILSGDSLDFPKRYISSIAELLGDQSLLCASKENHKIVRHRISNLFDLDSFSSSINFFDELTLKTMAQWEKRKSALVLDDAMKITFNAMCKTLISLTEENELEMLQKDVLLVGEAMLAIPLKLPGTRFYKGLKARERIMNKLKRMIELRRKGLEFHEDFLQSLLTTDDPLTDGQILENILTLIIAGQDTTANAIAWMVKYLDENQEVQDTLRLHLSSEIHGFPLGLEALHRMSYASKVVKESLRMMTIVSWLPRVAMKDCQIDGFHIKKGWILNVDARAIHYDPTIYEDPMKFNPLRFEEDSKPYSFLAFGVGGRTCLGMNLAKAMMLVFLYRLMTSFRWKVTDNDSSLEKWGLFPRLRSGCPVLVTPLKTEKAFTLDSLS</sequence>
<comment type="similarity">
    <text evidence="4">Belongs to the cytochrome P450 family.</text>
</comment>
<evidence type="ECO:0000256" key="1">
    <source>
        <dbReference type="ARBA" id="ARBA00022723"/>
    </source>
</evidence>